<feature type="compositionally biased region" description="Polar residues" evidence="1">
    <location>
        <begin position="197"/>
        <end position="207"/>
    </location>
</feature>
<dbReference type="InterPro" id="IPR046347">
    <property type="entry name" value="bZIP_sf"/>
</dbReference>
<feature type="region of interest" description="Disordered" evidence="1">
    <location>
        <begin position="169"/>
        <end position="270"/>
    </location>
</feature>
<evidence type="ECO:0000313" key="3">
    <source>
        <dbReference type="Proteomes" id="UP001201980"/>
    </source>
</evidence>
<dbReference type="Gene3D" id="1.20.5.170">
    <property type="match status" value="1"/>
</dbReference>
<feature type="compositionally biased region" description="Low complexity" evidence="1">
    <location>
        <begin position="304"/>
        <end position="315"/>
    </location>
</feature>
<feature type="region of interest" description="Disordered" evidence="1">
    <location>
        <begin position="89"/>
        <end position="108"/>
    </location>
</feature>
<feature type="region of interest" description="Disordered" evidence="1">
    <location>
        <begin position="284"/>
        <end position="371"/>
    </location>
</feature>
<dbReference type="SUPFAM" id="SSF57959">
    <property type="entry name" value="Leucine zipper domain"/>
    <property type="match status" value="1"/>
</dbReference>
<comment type="caution">
    <text evidence="2">The sequence shown here is derived from an EMBL/GenBank/DDBJ whole genome shotgun (WGS) entry which is preliminary data.</text>
</comment>
<sequence>MASHSNNQDQQQQQPQGRPILSLQTSVSQHQGGFQPSPTSPNMSGPQSVGPGGSTKKRKGTRSVSTLTPAQLERKRANDREAQRAIRARTKDTIETLNREKSANQQTIGEINRENYALKAQMHQLRQEVKHLRERHSDNEPFMAYEPLPSAPTPTPGRVGSTASSLFLSQPVTPSDTRPPPNYSIMTPGGSHFGTPEDTSPGQSYMTSIGDHGEWPTALLHNPLQQCSLPSPTSAGGNSASSVDGPSFMPNSHAGHAMDSTGSILRTPQPDEYDLEGMARANVGYAPPTSLSPSPGVGDHSHLHGGPSPLGSLTPGQMQHADSPYLHQPHPQHFNSAVTFGQGGPFPQPTGTHHLYSSNYYSPVSRSPVPM</sequence>
<keyword evidence="3" id="KW-1185">Reference proteome</keyword>
<protein>
    <recommendedName>
        <fullName evidence="4">BZIP transcription factor</fullName>
    </recommendedName>
</protein>
<feature type="region of interest" description="Disordered" evidence="1">
    <location>
        <begin position="1"/>
        <end position="84"/>
    </location>
</feature>
<dbReference type="CDD" id="cd14688">
    <property type="entry name" value="bZIP_YAP"/>
    <property type="match status" value="1"/>
</dbReference>
<reference evidence="2" key="1">
    <citation type="submission" date="2022-07" db="EMBL/GenBank/DDBJ databases">
        <title>Draft genome sequence of Zalerion maritima ATCC 34329, a (micro)plastics degrading marine fungus.</title>
        <authorList>
            <person name="Paco A."/>
            <person name="Goncalves M.F.M."/>
            <person name="Rocha-Santos T.A.P."/>
            <person name="Alves A."/>
        </authorList>
    </citation>
    <scope>NUCLEOTIDE SEQUENCE</scope>
    <source>
        <strain evidence="2">ATCC 34329</strain>
    </source>
</reference>
<organism evidence="2 3">
    <name type="scientific">Zalerion maritima</name>
    <dbReference type="NCBI Taxonomy" id="339359"/>
    <lineage>
        <taxon>Eukaryota</taxon>
        <taxon>Fungi</taxon>
        <taxon>Dikarya</taxon>
        <taxon>Ascomycota</taxon>
        <taxon>Pezizomycotina</taxon>
        <taxon>Sordariomycetes</taxon>
        <taxon>Lulworthiomycetidae</taxon>
        <taxon>Lulworthiales</taxon>
        <taxon>Lulworthiaceae</taxon>
        <taxon>Zalerion</taxon>
    </lineage>
</organism>
<evidence type="ECO:0000256" key="1">
    <source>
        <dbReference type="SAM" id="MobiDB-lite"/>
    </source>
</evidence>
<dbReference type="PANTHER" id="PTHR37012">
    <property type="entry name" value="B-ZIP TRANSCRIPTION FACTOR (EUROFUNG)-RELATED"/>
    <property type="match status" value="1"/>
</dbReference>
<feature type="compositionally biased region" description="Polar residues" evidence="1">
    <location>
        <begin position="223"/>
        <end position="244"/>
    </location>
</feature>
<feature type="compositionally biased region" description="Basic and acidic residues" evidence="1">
    <location>
        <begin position="72"/>
        <end position="84"/>
    </location>
</feature>
<feature type="compositionally biased region" description="Polar residues" evidence="1">
    <location>
        <begin position="355"/>
        <end position="365"/>
    </location>
</feature>
<accession>A0AAD5RLH9</accession>
<dbReference type="EMBL" id="JAKWBI020000312">
    <property type="protein sequence ID" value="KAJ2896797.1"/>
    <property type="molecule type" value="Genomic_DNA"/>
</dbReference>
<dbReference type="AlphaFoldDB" id="A0AAD5RLH9"/>
<dbReference type="Proteomes" id="UP001201980">
    <property type="component" value="Unassembled WGS sequence"/>
</dbReference>
<evidence type="ECO:0000313" key="2">
    <source>
        <dbReference type="EMBL" id="KAJ2896797.1"/>
    </source>
</evidence>
<proteinExistence type="predicted"/>
<name>A0AAD5RLH9_9PEZI</name>
<dbReference type="GO" id="GO:0003700">
    <property type="term" value="F:DNA-binding transcription factor activity"/>
    <property type="evidence" value="ECO:0007669"/>
    <property type="project" value="InterPro"/>
</dbReference>
<feature type="compositionally biased region" description="Basic and acidic residues" evidence="1">
    <location>
        <begin position="89"/>
        <end position="102"/>
    </location>
</feature>
<evidence type="ECO:0008006" key="4">
    <source>
        <dbReference type="Google" id="ProtNLM"/>
    </source>
</evidence>
<dbReference type="PANTHER" id="PTHR37012:SF2">
    <property type="entry name" value="BZIP DOMAIN-CONTAINING PROTEIN-RELATED"/>
    <property type="match status" value="1"/>
</dbReference>
<gene>
    <name evidence="2" type="ORF">MKZ38_005243</name>
</gene>
<feature type="compositionally biased region" description="Polar residues" evidence="1">
    <location>
        <begin position="22"/>
        <end position="47"/>
    </location>
</feature>